<dbReference type="Proteomes" id="UP001345013">
    <property type="component" value="Unassembled WGS sequence"/>
</dbReference>
<feature type="compositionally biased region" description="Low complexity" evidence="1">
    <location>
        <begin position="371"/>
        <end position="393"/>
    </location>
</feature>
<dbReference type="PANTHER" id="PTHR14905">
    <property type="entry name" value="NG37"/>
    <property type="match status" value="1"/>
</dbReference>
<feature type="region of interest" description="Disordered" evidence="1">
    <location>
        <begin position="357"/>
        <end position="398"/>
    </location>
</feature>
<evidence type="ECO:0000256" key="1">
    <source>
        <dbReference type="SAM" id="MobiDB-lite"/>
    </source>
</evidence>
<dbReference type="InterPro" id="IPR010816">
    <property type="entry name" value="Het-C"/>
</dbReference>
<gene>
    <name evidence="2" type="ORF">LTR24_007831</name>
</gene>
<dbReference type="PANTHER" id="PTHR14905:SF7">
    <property type="entry name" value="VON WILLEBRAND FACTOR A DOMAIN-CONTAINING PROTEIN 7"/>
    <property type="match status" value="1"/>
</dbReference>
<reference evidence="2 3" key="1">
    <citation type="submission" date="2023-08" db="EMBL/GenBank/DDBJ databases">
        <title>Black Yeasts Isolated from many extreme environments.</title>
        <authorList>
            <person name="Coleine C."/>
            <person name="Stajich J.E."/>
            <person name="Selbmann L."/>
        </authorList>
    </citation>
    <scope>NUCLEOTIDE SEQUENCE [LARGE SCALE GENOMIC DNA]</scope>
    <source>
        <strain evidence="2 3">CCFEE 5885</strain>
    </source>
</reference>
<feature type="compositionally biased region" description="Low complexity" evidence="1">
    <location>
        <begin position="278"/>
        <end position="294"/>
    </location>
</feature>
<protein>
    <submittedName>
        <fullName evidence="2">Uncharacterized protein</fullName>
    </submittedName>
</protein>
<proteinExistence type="predicted"/>
<name>A0ABR0K205_9EURO</name>
<organism evidence="2 3">
    <name type="scientific">Lithohypha guttulata</name>
    <dbReference type="NCBI Taxonomy" id="1690604"/>
    <lineage>
        <taxon>Eukaryota</taxon>
        <taxon>Fungi</taxon>
        <taxon>Dikarya</taxon>
        <taxon>Ascomycota</taxon>
        <taxon>Pezizomycotina</taxon>
        <taxon>Eurotiomycetes</taxon>
        <taxon>Chaetothyriomycetidae</taxon>
        <taxon>Chaetothyriales</taxon>
        <taxon>Trichomeriaceae</taxon>
        <taxon>Lithohypha</taxon>
    </lineage>
</organism>
<feature type="region of interest" description="Disordered" evidence="1">
    <location>
        <begin position="521"/>
        <end position="546"/>
    </location>
</feature>
<keyword evidence="3" id="KW-1185">Reference proteome</keyword>
<feature type="region of interest" description="Disordered" evidence="1">
    <location>
        <begin position="270"/>
        <end position="304"/>
    </location>
</feature>
<accession>A0ABR0K205</accession>
<dbReference type="EMBL" id="JAVRRG010000123">
    <property type="protein sequence ID" value="KAK5083268.1"/>
    <property type="molecule type" value="Genomic_DNA"/>
</dbReference>
<comment type="caution">
    <text evidence="2">The sequence shown here is derived from an EMBL/GenBank/DDBJ whole genome shotgun (WGS) entry which is preliminary data.</text>
</comment>
<dbReference type="InterPro" id="IPR052577">
    <property type="entry name" value="VWA7"/>
</dbReference>
<dbReference type="Pfam" id="PF07217">
    <property type="entry name" value="Het-C"/>
    <property type="match status" value="1"/>
</dbReference>
<evidence type="ECO:0000313" key="2">
    <source>
        <dbReference type="EMBL" id="KAK5083268.1"/>
    </source>
</evidence>
<evidence type="ECO:0000313" key="3">
    <source>
        <dbReference type="Proteomes" id="UP001345013"/>
    </source>
</evidence>
<feature type="compositionally biased region" description="Basic and acidic residues" evidence="1">
    <location>
        <begin position="521"/>
        <end position="539"/>
    </location>
</feature>
<sequence>MALLDVFLTRTQRMKGPQDGISTLSKGLLTLMSGIGGNDFGDLITSISKPATQQPADWGKLNEAPQMLWEQLQPIFRVRDKIVRWVYDHLMVDAVANAIAKISTALDKLIYMAIGLILSPVLKDVSDALSRQAQQLLIKDQQVRLQKGEQSIFDDHSTATDPTHSQLCKDHYDHDLNELAGRVATVITTFTIKKVVELWQPSSLIEVRPALSAILDTLHHPFNYSKDSEIQSLMVAEVLDWCTTKAKESPQAYRAILTRLDRRHMAARLGEGAEQTAHSHGAASTAAHAPSNRAGGMTVHDQEQTAHSYAAGSTAAYAPPNRIGATTVHDQQQAAHSHMPAYTAAYASPNRVGGTTVHDLVTIGPMDGPTSSNGQSSSSERSSSNERPSSNGRASVSERISSNIEKALKSGAIEGMTIADLARIKKVMEAPPSSDAPSPIDESLTLLPGKNLLACFDGVDIGEIVATPGMGIVLKDSMIAMRLRDTKMVEREQLAAREKLGALEDRPVKEMLAMLDFGARTVEEKEKEQQNRPTEESKTRRLINKLKIEDHGNRLSKVKKNDDHKD</sequence>